<evidence type="ECO:0000256" key="8">
    <source>
        <dbReference type="ARBA" id="ARBA00023098"/>
    </source>
</evidence>
<proteinExistence type="inferred from homology"/>
<comment type="caution">
    <text evidence="13">The sequence shown here is derived from an EMBL/GenBank/DDBJ whole genome shotgun (WGS) entry which is preliminary data.</text>
</comment>
<sequence length="710" mass="79566">MKTLKKQWLEVLSTYQFVLCFLFLGPFFSLVGFFLLFTSLWYFSVLYLVWLFLDWDTPQQGGRRNQWLKNCTVWKHLSDYFPIKLVKTVELPPDRNYVLLSHPHGIMSFGTFCNFSTEGTGCSQLFPGLRFSLAVLNCLLYMPGHREYFLSCGICSVNRQSLDYVLSQPQLGRAVVIVVGGANEALHTVPGEHCLTLRNRKGFVCLALRHGASLVPAYSFGENDVFRVKAFAPDSWQRLFQVTIKRLLNFSPCIFWGRGLFSAKSWGLMPLARPITTVAGDNRELAPNGNYVLVAHPHGTTSIRTSCNFCTESTGFSHLTPGLRAWLGMRNSIFYIPVYRDDIMGCDPFFSLVGFFLLFTSLWYFSVLYLVWLFLDWDTPQQGARSMTHQSLDFILSQPQLGQAVIIMVGGAHEALHAIPGEHCLIFQNCKGFVRLALRHGTPSRDRTARPGPRASSEFDPRSSEVTPLCAVGLDRLLSIPALALARERIMKLEASSDGATSEVSKPKKDMEPDAEPRRRANPHTHNGLGRRSRGSRYTGSTLGRRRWRRDCAVASPERCKRVARLLEPFCSQLVRDSTWGIKVAQLTRDDQLGPQELKKFRLITKQNKGARRAGPLLKGPPGFVPPFLQSVTAFLSLPALPGGGAHEPCPGNPSPYPDLVVQGKSNSFHFQSLSPGSLLWKAGDQASRLRDPASPTWIPPQSRNQNILI</sequence>
<keyword evidence="8" id="KW-0443">Lipid metabolism</keyword>
<dbReference type="GO" id="GO:0019432">
    <property type="term" value="P:triglyceride biosynthetic process"/>
    <property type="evidence" value="ECO:0007669"/>
    <property type="project" value="TreeGrafter"/>
</dbReference>
<feature type="region of interest" description="Disordered" evidence="11">
    <location>
        <begin position="442"/>
        <end position="462"/>
    </location>
</feature>
<comment type="subcellular location">
    <subcellularLocation>
        <location evidence="1">Endoplasmic reticulum membrane</location>
        <topology evidence="1">Multi-pass membrane protein</topology>
    </subcellularLocation>
</comment>
<dbReference type="AlphaFoldDB" id="A0A6B0R190"/>
<feature type="compositionally biased region" description="Basic and acidic residues" evidence="11">
    <location>
        <begin position="505"/>
        <end position="519"/>
    </location>
</feature>
<evidence type="ECO:0000256" key="4">
    <source>
        <dbReference type="ARBA" id="ARBA00022679"/>
    </source>
</evidence>
<keyword evidence="14" id="KW-1185">Reference proteome</keyword>
<keyword evidence="9 12" id="KW-0472">Membrane</keyword>
<evidence type="ECO:0000313" key="13">
    <source>
        <dbReference type="EMBL" id="MXQ82711.1"/>
    </source>
</evidence>
<evidence type="ECO:0000256" key="10">
    <source>
        <dbReference type="ARBA" id="ARBA00023315"/>
    </source>
</evidence>
<evidence type="ECO:0000313" key="14">
    <source>
        <dbReference type="Proteomes" id="UP000322234"/>
    </source>
</evidence>
<evidence type="ECO:0000256" key="1">
    <source>
        <dbReference type="ARBA" id="ARBA00004477"/>
    </source>
</evidence>
<dbReference type="GO" id="GO:0004144">
    <property type="term" value="F:diacylglycerol O-acyltransferase activity"/>
    <property type="evidence" value="ECO:0007669"/>
    <property type="project" value="TreeGrafter"/>
</dbReference>
<evidence type="ECO:0000256" key="3">
    <source>
        <dbReference type="ARBA" id="ARBA00022516"/>
    </source>
</evidence>
<evidence type="ECO:0000256" key="12">
    <source>
        <dbReference type="SAM" id="Phobius"/>
    </source>
</evidence>
<keyword evidence="3" id="KW-0444">Lipid biosynthesis</keyword>
<dbReference type="InterPro" id="IPR007130">
    <property type="entry name" value="DAGAT"/>
</dbReference>
<evidence type="ECO:0000256" key="9">
    <source>
        <dbReference type="ARBA" id="ARBA00023136"/>
    </source>
</evidence>
<keyword evidence="7 12" id="KW-1133">Transmembrane helix</keyword>
<dbReference type="PANTHER" id="PTHR12317:SF36">
    <property type="entry name" value="2-ACYLGLYCEROL O-ACYLTRANSFERASE 3"/>
    <property type="match status" value="1"/>
</dbReference>
<evidence type="ECO:0008006" key="15">
    <source>
        <dbReference type="Google" id="ProtNLM"/>
    </source>
</evidence>
<evidence type="ECO:0000256" key="11">
    <source>
        <dbReference type="SAM" id="MobiDB-lite"/>
    </source>
</evidence>
<keyword evidence="5 12" id="KW-0812">Transmembrane</keyword>
<comment type="similarity">
    <text evidence="2">Belongs to the diacylglycerol acyltransferase family.</text>
</comment>
<gene>
    <name evidence="13" type="ORF">E5288_WYG009733</name>
</gene>
<evidence type="ECO:0000256" key="7">
    <source>
        <dbReference type="ARBA" id="ARBA00022989"/>
    </source>
</evidence>
<protein>
    <recommendedName>
        <fullName evidence="15">Acyltransferase</fullName>
    </recommendedName>
</protein>
<dbReference type="CDD" id="cd07987">
    <property type="entry name" value="LPLAT_MGAT-like"/>
    <property type="match status" value="1"/>
</dbReference>
<feature type="compositionally biased region" description="Polar residues" evidence="11">
    <location>
        <begin position="700"/>
        <end position="710"/>
    </location>
</feature>
<dbReference type="GO" id="GO:0005789">
    <property type="term" value="C:endoplasmic reticulum membrane"/>
    <property type="evidence" value="ECO:0007669"/>
    <property type="project" value="UniProtKB-SubCell"/>
</dbReference>
<accession>A0A6B0R190</accession>
<keyword evidence="4" id="KW-0808">Transferase</keyword>
<evidence type="ECO:0000256" key="6">
    <source>
        <dbReference type="ARBA" id="ARBA00022824"/>
    </source>
</evidence>
<feature type="region of interest" description="Disordered" evidence="11">
    <location>
        <begin position="690"/>
        <end position="710"/>
    </location>
</feature>
<dbReference type="Pfam" id="PF03982">
    <property type="entry name" value="DAGAT"/>
    <property type="match status" value="3"/>
</dbReference>
<keyword evidence="6" id="KW-0256">Endoplasmic reticulum</keyword>
<organism evidence="13 14">
    <name type="scientific">Bos mutus</name>
    <name type="common">wild yak</name>
    <dbReference type="NCBI Taxonomy" id="72004"/>
    <lineage>
        <taxon>Eukaryota</taxon>
        <taxon>Metazoa</taxon>
        <taxon>Chordata</taxon>
        <taxon>Craniata</taxon>
        <taxon>Vertebrata</taxon>
        <taxon>Euteleostomi</taxon>
        <taxon>Mammalia</taxon>
        <taxon>Eutheria</taxon>
        <taxon>Laurasiatheria</taxon>
        <taxon>Artiodactyla</taxon>
        <taxon>Ruminantia</taxon>
        <taxon>Pecora</taxon>
        <taxon>Bovidae</taxon>
        <taxon>Bovinae</taxon>
        <taxon>Bos</taxon>
    </lineage>
</organism>
<dbReference type="PANTHER" id="PTHR12317">
    <property type="entry name" value="DIACYLGLYCEROL O-ACYLTRANSFERASE"/>
    <property type="match status" value="1"/>
</dbReference>
<keyword evidence="10" id="KW-0012">Acyltransferase</keyword>
<feature type="region of interest" description="Disordered" evidence="11">
    <location>
        <begin position="496"/>
        <end position="542"/>
    </location>
</feature>
<dbReference type="EMBL" id="VBQZ03000013">
    <property type="protein sequence ID" value="MXQ82711.1"/>
    <property type="molecule type" value="Genomic_DNA"/>
</dbReference>
<evidence type="ECO:0000256" key="5">
    <source>
        <dbReference type="ARBA" id="ARBA00022692"/>
    </source>
</evidence>
<dbReference type="Proteomes" id="UP000322234">
    <property type="component" value="Unassembled WGS sequence"/>
</dbReference>
<feature type="transmembrane region" description="Helical" evidence="12">
    <location>
        <begin position="349"/>
        <end position="375"/>
    </location>
</feature>
<name>A0A6B0R190_9CETA</name>
<evidence type="ECO:0000256" key="2">
    <source>
        <dbReference type="ARBA" id="ARBA00005420"/>
    </source>
</evidence>
<reference evidence="13" key="1">
    <citation type="submission" date="2019-10" db="EMBL/GenBank/DDBJ databases">
        <title>The sequence and de novo assembly of the wild yak genome.</title>
        <authorList>
            <person name="Liu Y."/>
        </authorList>
    </citation>
    <scope>NUCLEOTIDE SEQUENCE [LARGE SCALE GENOMIC DNA]</scope>
    <source>
        <strain evidence="13">WY2019</strain>
    </source>
</reference>